<evidence type="ECO:0000313" key="2">
    <source>
        <dbReference type="EMBL" id="MFC5298834.1"/>
    </source>
</evidence>
<dbReference type="InterPro" id="IPR011009">
    <property type="entry name" value="Kinase-like_dom_sf"/>
</dbReference>
<name>A0ABW0FJD1_9MICO</name>
<dbReference type="RefSeq" id="WP_343923908.1">
    <property type="nucleotide sequence ID" value="NZ_BAAAIR010000035.1"/>
</dbReference>
<accession>A0ABW0FJD1</accession>
<sequence length="368" mass="39357">MTPEPVAIREHVVTPEQVVALLSARPWAGQSWARDLVAAFPGRLHGVLAHWDLEIRHVHLAGAGLPVLEVERRTGPVGPRGSSGTPASRGLQASGSFVVKFGGGGADVAQQARILAAADGRGYVRLVAHDGERDAMLLEKLGPMLPQAVPDPVAQTDVLGDLLLQAWEVPLAVGRPFAPSQKARSLLAIIDGALEAHESGPQAADESGPRASHESVSRMAAASGPQAADEVVVLARARVLALDLIESPSPRQVVVHGDPHPANVLQRGDTHVLIDPDGFLCEPEYDLGVALRDHRQIIDDLDRTDGPGAGRRWHAALAERLARRVGLDPERALAWAHLERVTTGVYLGRLGYVEEGEAWLRTARRMLC</sequence>
<dbReference type="InterPro" id="IPR006748">
    <property type="entry name" value="NH2Glyco/OHUrea_AB-resist_kin"/>
</dbReference>
<protein>
    <submittedName>
        <fullName evidence="2">Aminoglycoside phosphotransferase family protein</fullName>
    </submittedName>
</protein>
<feature type="region of interest" description="Disordered" evidence="1">
    <location>
        <begin position="198"/>
        <end position="222"/>
    </location>
</feature>
<feature type="compositionally biased region" description="Basic and acidic residues" evidence="1">
    <location>
        <begin position="207"/>
        <end position="216"/>
    </location>
</feature>
<dbReference type="Gene3D" id="3.90.1200.10">
    <property type="match status" value="1"/>
</dbReference>
<dbReference type="Pfam" id="PF04655">
    <property type="entry name" value="APH_6_hur"/>
    <property type="match status" value="1"/>
</dbReference>
<keyword evidence="3" id="KW-1185">Reference proteome</keyword>
<dbReference type="SUPFAM" id="SSF56112">
    <property type="entry name" value="Protein kinase-like (PK-like)"/>
    <property type="match status" value="1"/>
</dbReference>
<evidence type="ECO:0000256" key="1">
    <source>
        <dbReference type="SAM" id="MobiDB-lite"/>
    </source>
</evidence>
<proteinExistence type="predicted"/>
<gene>
    <name evidence="2" type="ORF">ACFPK8_15080</name>
</gene>
<reference evidence="3" key="1">
    <citation type="journal article" date="2019" name="Int. J. Syst. Evol. Microbiol.">
        <title>The Global Catalogue of Microorganisms (GCM) 10K type strain sequencing project: providing services to taxonomists for standard genome sequencing and annotation.</title>
        <authorList>
            <consortium name="The Broad Institute Genomics Platform"/>
            <consortium name="The Broad Institute Genome Sequencing Center for Infectious Disease"/>
            <person name="Wu L."/>
            <person name="Ma J."/>
        </authorList>
    </citation>
    <scope>NUCLEOTIDE SEQUENCE [LARGE SCALE GENOMIC DNA]</scope>
    <source>
        <strain evidence="3">CGMCC 1.16455</strain>
    </source>
</reference>
<dbReference type="EMBL" id="JBHSLN010000083">
    <property type="protein sequence ID" value="MFC5298834.1"/>
    <property type="molecule type" value="Genomic_DNA"/>
</dbReference>
<evidence type="ECO:0000313" key="3">
    <source>
        <dbReference type="Proteomes" id="UP001595937"/>
    </source>
</evidence>
<dbReference type="GeneID" id="303297307"/>
<organism evidence="2 3">
    <name type="scientific">Brachybacterium tyrofermentans</name>
    <dbReference type="NCBI Taxonomy" id="47848"/>
    <lineage>
        <taxon>Bacteria</taxon>
        <taxon>Bacillati</taxon>
        <taxon>Actinomycetota</taxon>
        <taxon>Actinomycetes</taxon>
        <taxon>Micrococcales</taxon>
        <taxon>Dermabacteraceae</taxon>
        <taxon>Brachybacterium</taxon>
    </lineage>
</organism>
<dbReference type="Proteomes" id="UP001595937">
    <property type="component" value="Unassembled WGS sequence"/>
</dbReference>
<comment type="caution">
    <text evidence="2">The sequence shown here is derived from an EMBL/GenBank/DDBJ whole genome shotgun (WGS) entry which is preliminary data.</text>
</comment>